<keyword evidence="5" id="KW-0105">Cadmium resistance</keyword>
<dbReference type="PANTHER" id="PTHR30097:SF4">
    <property type="entry name" value="SLR6042 PROTEIN"/>
    <property type="match status" value="1"/>
</dbReference>
<feature type="coiled-coil region" evidence="7">
    <location>
        <begin position="116"/>
        <end position="145"/>
    </location>
</feature>
<keyword evidence="13" id="KW-1185">Reference proteome</keyword>
<gene>
    <name evidence="12" type="primary">cnrB_2</name>
    <name evidence="12" type="ORF">PIGHUM_03358</name>
</gene>
<dbReference type="Gene3D" id="2.40.30.170">
    <property type="match status" value="1"/>
</dbReference>
<protein>
    <submittedName>
        <fullName evidence="12">Nickel and cobalt resistance protein CnrB</fullName>
    </submittedName>
</protein>
<evidence type="ECO:0000256" key="7">
    <source>
        <dbReference type="SAM" id="Coils"/>
    </source>
</evidence>
<feature type="domain" description="CzcB-like C-terminal circularly permuted SH3-like" evidence="11">
    <location>
        <begin position="304"/>
        <end position="363"/>
    </location>
</feature>
<dbReference type="Proteomes" id="UP000277294">
    <property type="component" value="Unassembled WGS sequence"/>
</dbReference>
<dbReference type="FunFam" id="2.40.30.170:FF:000010">
    <property type="entry name" value="Efflux RND transporter periplasmic adaptor subunit"/>
    <property type="match status" value="1"/>
</dbReference>
<dbReference type="InterPro" id="IPR058647">
    <property type="entry name" value="BSH_CzcB-like"/>
</dbReference>
<dbReference type="Pfam" id="PF25975">
    <property type="entry name" value="CzcB_C"/>
    <property type="match status" value="1"/>
</dbReference>
<name>A0A3P4B4Q8_9BURK</name>
<dbReference type="NCBIfam" id="TIGR01730">
    <property type="entry name" value="RND_mfp"/>
    <property type="match status" value="1"/>
</dbReference>
<evidence type="ECO:0000256" key="4">
    <source>
        <dbReference type="ARBA" id="ARBA00023285"/>
    </source>
</evidence>
<feature type="domain" description="CzcB-like barrel-sandwich hybrid" evidence="10">
    <location>
        <begin position="80"/>
        <end position="219"/>
    </location>
</feature>
<accession>A0A3P4B4Q8</accession>
<feature type="domain" description="CusB-like beta-barrel" evidence="9">
    <location>
        <begin position="223"/>
        <end position="297"/>
    </location>
</feature>
<evidence type="ECO:0000256" key="1">
    <source>
        <dbReference type="ARBA" id="ARBA00009477"/>
    </source>
</evidence>
<keyword evidence="2" id="KW-0813">Transport</keyword>
<dbReference type="OrthoDB" id="9806939at2"/>
<organism evidence="12 13">
    <name type="scientific">Pigmentiphaga humi</name>
    <dbReference type="NCBI Taxonomy" id="2478468"/>
    <lineage>
        <taxon>Bacteria</taxon>
        <taxon>Pseudomonadati</taxon>
        <taxon>Pseudomonadota</taxon>
        <taxon>Betaproteobacteria</taxon>
        <taxon>Burkholderiales</taxon>
        <taxon>Alcaligenaceae</taxon>
        <taxon>Pigmentiphaga</taxon>
    </lineage>
</organism>
<dbReference type="GO" id="GO:0015679">
    <property type="term" value="P:plasma membrane copper ion transport"/>
    <property type="evidence" value="ECO:0007669"/>
    <property type="project" value="TreeGrafter"/>
</dbReference>
<dbReference type="GO" id="GO:0030288">
    <property type="term" value="C:outer membrane-bounded periplasmic space"/>
    <property type="evidence" value="ECO:0007669"/>
    <property type="project" value="TreeGrafter"/>
</dbReference>
<evidence type="ECO:0000313" key="13">
    <source>
        <dbReference type="Proteomes" id="UP000277294"/>
    </source>
</evidence>
<feature type="chain" id="PRO_5017956765" evidence="8">
    <location>
        <begin position="21"/>
        <end position="372"/>
    </location>
</feature>
<dbReference type="InterPro" id="IPR051909">
    <property type="entry name" value="MFP_Cation_Efflux"/>
</dbReference>
<evidence type="ECO:0000259" key="10">
    <source>
        <dbReference type="Pfam" id="PF25973"/>
    </source>
</evidence>
<feature type="signal peptide" evidence="8">
    <location>
        <begin position="1"/>
        <end position="20"/>
    </location>
</feature>
<dbReference type="InterPro" id="IPR058649">
    <property type="entry name" value="CzcB_C"/>
</dbReference>
<sequence>MSPRFSALLVACFVALSACSDKPQPAAPAVPEAQAPALPPGQVRIKPASLQYMEIQEMSTEGAAHVVWAPARVAFREEQVANVVAPVAGRILQIQAQIGDEVKAGAPLATLSSPDASRIRADYANAQVELRVAQAEAKRQRTMVEKGIGIEAELLVAEAKLQEAQHNVDVAARATSFLGGGGSDSLLLRAPRAGVVVSRNTTPGASVGPDAGALFTIGDPNALWINADVFESDLSAIGQGAEVQVVVPSLDRPLAGKVARVGSSLNAQTRRGQVYITLDQGNSKLRAGMLARAGIQARSGEGLSVPVNAVLIKDGSRSIVFVQVSDTVFEARTVALGQPSNGYIPVLSGLSAGDKVVVKGALLLDGSANQLL</sequence>
<dbReference type="InterPro" id="IPR006143">
    <property type="entry name" value="RND_pump_MFP"/>
</dbReference>
<dbReference type="FunFam" id="2.40.420.20:FF:000006">
    <property type="entry name" value="RND family efflux transporter MFP subunit"/>
    <property type="match status" value="1"/>
</dbReference>
<evidence type="ECO:0000256" key="6">
    <source>
        <dbReference type="ARBA" id="ARBA00058766"/>
    </source>
</evidence>
<dbReference type="GO" id="GO:0016020">
    <property type="term" value="C:membrane"/>
    <property type="evidence" value="ECO:0007669"/>
    <property type="project" value="InterPro"/>
</dbReference>
<dbReference type="Gene3D" id="2.40.50.100">
    <property type="match status" value="1"/>
</dbReference>
<dbReference type="PROSITE" id="PS51257">
    <property type="entry name" value="PROKAR_LIPOPROTEIN"/>
    <property type="match status" value="1"/>
</dbReference>
<evidence type="ECO:0000259" key="9">
    <source>
        <dbReference type="Pfam" id="PF25954"/>
    </source>
</evidence>
<keyword evidence="3" id="KW-0862">Zinc</keyword>
<keyword evidence="4" id="KW-0170">Cobalt</keyword>
<dbReference type="GO" id="GO:0046686">
    <property type="term" value="P:response to cadmium ion"/>
    <property type="evidence" value="ECO:0007669"/>
    <property type="project" value="UniProtKB-KW"/>
</dbReference>
<dbReference type="RefSeq" id="WP_124080742.1">
    <property type="nucleotide sequence ID" value="NZ_UWPJ01000026.1"/>
</dbReference>
<comment type="similarity">
    <text evidence="1">Belongs to the membrane fusion protein (MFP) (TC 8.A.1) family.</text>
</comment>
<dbReference type="InterPro" id="IPR058792">
    <property type="entry name" value="Beta-barrel_RND_2"/>
</dbReference>
<dbReference type="Gene3D" id="2.40.420.20">
    <property type="match status" value="1"/>
</dbReference>
<dbReference type="AlphaFoldDB" id="A0A3P4B4Q8"/>
<dbReference type="PANTHER" id="PTHR30097">
    <property type="entry name" value="CATION EFFLUX SYSTEM PROTEIN CUSB"/>
    <property type="match status" value="1"/>
</dbReference>
<evidence type="ECO:0000256" key="3">
    <source>
        <dbReference type="ARBA" id="ARBA00022833"/>
    </source>
</evidence>
<evidence type="ECO:0000256" key="5">
    <source>
        <dbReference type="ARBA" id="ARBA00043263"/>
    </source>
</evidence>
<dbReference type="GO" id="GO:0022857">
    <property type="term" value="F:transmembrane transporter activity"/>
    <property type="evidence" value="ECO:0007669"/>
    <property type="project" value="InterPro"/>
</dbReference>
<evidence type="ECO:0000259" key="11">
    <source>
        <dbReference type="Pfam" id="PF25975"/>
    </source>
</evidence>
<dbReference type="Pfam" id="PF25973">
    <property type="entry name" value="BSH_CzcB"/>
    <property type="match status" value="1"/>
</dbReference>
<keyword evidence="8" id="KW-0732">Signal</keyword>
<proteinExistence type="inferred from homology"/>
<comment type="function">
    <text evidence="6">CzcA and CzcB together would act in zinc efflux nearly as effectively as the complete czc efflux system (CzcABC). The CzcB protein is thought to funnel zinc cations to the CzcA transport protein.</text>
</comment>
<evidence type="ECO:0000256" key="8">
    <source>
        <dbReference type="SAM" id="SignalP"/>
    </source>
</evidence>
<reference evidence="12 13" key="1">
    <citation type="submission" date="2018-10" db="EMBL/GenBank/DDBJ databases">
        <authorList>
            <person name="Criscuolo A."/>
        </authorList>
    </citation>
    <scope>NUCLEOTIDE SEQUENCE [LARGE SCALE GENOMIC DNA]</scope>
    <source>
        <strain evidence="12">DnA1</strain>
    </source>
</reference>
<dbReference type="EMBL" id="UWPJ01000026">
    <property type="protein sequence ID" value="VCU71277.1"/>
    <property type="molecule type" value="Genomic_DNA"/>
</dbReference>
<dbReference type="GO" id="GO:0060003">
    <property type="term" value="P:copper ion export"/>
    <property type="evidence" value="ECO:0007669"/>
    <property type="project" value="TreeGrafter"/>
</dbReference>
<evidence type="ECO:0000313" key="12">
    <source>
        <dbReference type="EMBL" id="VCU71277.1"/>
    </source>
</evidence>
<dbReference type="Pfam" id="PF25954">
    <property type="entry name" value="Beta-barrel_RND_2"/>
    <property type="match status" value="1"/>
</dbReference>
<evidence type="ECO:0000256" key="2">
    <source>
        <dbReference type="ARBA" id="ARBA00022448"/>
    </source>
</evidence>
<dbReference type="SUPFAM" id="SSF111369">
    <property type="entry name" value="HlyD-like secretion proteins"/>
    <property type="match status" value="1"/>
</dbReference>
<dbReference type="GO" id="GO:0046914">
    <property type="term" value="F:transition metal ion binding"/>
    <property type="evidence" value="ECO:0007669"/>
    <property type="project" value="TreeGrafter"/>
</dbReference>
<keyword evidence="7" id="KW-0175">Coiled coil</keyword>